<evidence type="ECO:0000313" key="3">
    <source>
        <dbReference type="EMBL" id="RZS31214.1"/>
    </source>
</evidence>
<feature type="domain" description="ER-bound oxygenase mpaB/mpaB'/Rubber oxygenase catalytic" evidence="2">
    <location>
        <begin position="23"/>
        <end position="256"/>
    </location>
</feature>
<dbReference type="RefSeq" id="WP_130348356.1">
    <property type="nucleotide sequence ID" value="NZ_SGWQ01000015.1"/>
</dbReference>
<sequence length="351" mass="39439">MARRNTPTPWEDYGFFGPDSVAWKVWGYPTAPVTGLQRAVVVEELDPPLIAAVDATGDNYNRPRTRYDRTIRYFAMVAFADSRTVSKAADVLVKVHSKAIGVEPLSGKTYDANDPHSQLWILLTGWHSVLKAYETYGPGKLSEEEENRYWEECAIAAELQTCDPADVPRTRDGVRAYFERMRPHLAASEAAQNMMHHLLNAQVILPSAHWSLRPALWAIAKVIRAGTIATMPHWMRRLGGLRQSRLTDVLVRPLLRLSYGVLHRVRTLKLAVLRAISPSTVPIVEPMWRGIAPANPVVLTPTEARERYGYDEPRRAHLALRARQRERVFGHGESPSDEGLVESQQVLGSLA</sequence>
<feature type="region of interest" description="Disordered" evidence="1">
    <location>
        <begin position="329"/>
        <end position="351"/>
    </location>
</feature>
<keyword evidence="4" id="KW-1185">Reference proteome</keyword>
<dbReference type="AlphaFoldDB" id="A0A4Q7KDC1"/>
<protein>
    <submittedName>
        <fullName evidence="3">Uncharacterized protein (DUF2236 family)</fullName>
    </submittedName>
</protein>
<feature type="compositionally biased region" description="Polar residues" evidence="1">
    <location>
        <begin position="342"/>
        <end position="351"/>
    </location>
</feature>
<dbReference type="InterPro" id="IPR018713">
    <property type="entry name" value="MPAB/Lcp_cat_dom"/>
</dbReference>
<dbReference type="Proteomes" id="UP000294257">
    <property type="component" value="Unassembled WGS sequence"/>
</dbReference>
<accession>A0A4Q7KDC1</accession>
<evidence type="ECO:0000256" key="1">
    <source>
        <dbReference type="SAM" id="MobiDB-lite"/>
    </source>
</evidence>
<dbReference type="PANTHER" id="PTHR36151">
    <property type="entry name" value="BLR2777 PROTEIN"/>
    <property type="match status" value="1"/>
</dbReference>
<dbReference type="PANTHER" id="PTHR36151:SF3">
    <property type="entry name" value="ER-BOUND OXYGENASE MPAB_MPAB'_RUBBER OXYGENASE CATALYTIC DOMAIN-CONTAINING PROTEIN"/>
    <property type="match status" value="1"/>
</dbReference>
<evidence type="ECO:0000313" key="4">
    <source>
        <dbReference type="Proteomes" id="UP000294257"/>
    </source>
</evidence>
<evidence type="ECO:0000259" key="2">
    <source>
        <dbReference type="Pfam" id="PF09995"/>
    </source>
</evidence>
<organism evidence="3 4">
    <name type="scientific">Herbihabitans rhizosphaerae</name>
    <dbReference type="NCBI Taxonomy" id="1872711"/>
    <lineage>
        <taxon>Bacteria</taxon>
        <taxon>Bacillati</taxon>
        <taxon>Actinomycetota</taxon>
        <taxon>Actinomycetes</taxon>
        <taxon>Pseudonocardiales</taxon>
        <taxon>Pseudonocardiaceae</taxon>
        <taxon>Herbihabitans</taxon>
    </lineage>
</organism>
<dbReference type="OrthoDB" id="108890at2"/>
<name>A0A4Q7KDC1_9PSEU</name>
<proteinExistence type="predicted"/>
<dbReference type="Pfam" id="PF09995">
    <property type="entry name" value="MPAB_Lcp_cat"/>
    <property type="match status" value="1"/>
</dbReference>
<dbReference type="GO" id="GO:0016491">
    <property type="term" value="F:oxidoreductase activity"/>
    <property type="evidence" value="ECO:0007669"/>
    <property type="project" value="InterPro"/>
</dbReference>
<gene>
    <name evidence="3" type="ORF">EV193_11593</name>
</gene>
<comment type="caution">
    <text evidence="3">The sequence shown here is derived from an EMBL/GenBank/DDBJ whole genome shotgun (WGS) entry which is preliminary data.</text>
</comment>
<dbReference type="EMBL" id="SGWQ01000015">
    <property type="protein sequence ID" value="RZS31214.1"/>
    <property type="molecule type" value="Genomic_DNA"/>
</dbReference>
<reference evidence="3 4" key="1">
    <citation type="submission" date="2019-02" db="EMBL/GenBank/DDBJ databases">
        <title>Genomic Encyclopedia of Type Strains, Phase IV (KMG-IV): sequencing the most valuable type-strain genomes for metagenomic binning, comparative biology and taxonomic classification.</title>
        <authorList>
            <person name="Goeker M."/>
        </authorList>
    </citation>
    <scope>NUCLEOTIDE SEQUENCE [LARGE SCALE GENOMIC DNA]</scope>
    <source>
        <strain evidence="3 4">DSM 101727</strain>
    </source>
</reference>